<organism evidence="3 5">
    <name type="scientific">Brevibacterium casei</name>
    <dbReference type="NCBI Taxonomy" id="33889"/>
    <lineage>
        <taxon>Bacteria</taxon>
        <taxon>Bacillati</taxon>
        <taxon>Actinomycetota</taxon>
        <taxon>Actinomycetes</taxon>
        <taxon>Micrococcales</taxon>
        <taxon>Brevibacteriaceae</taxon>
        <taxon>Brevibacterium</taxon>
    </lineage>
</organism>
<dbReference type="PANTHER" id="PTHR46566">
    <property type="entry name" value="1-PHOSPHOFRUCTOKINASE-RELATED"/>
    <property type="match status" value="1"/>
</dbReference>
<dbReference type="EMBL" id="NCWY01000002">
    <property type="protein sequence ID" value="PAK96803.1"/>
    <property type="molecule type" value="Genomic_DNA"/>
</dbReference>
<dbReference type="Proteomes" id="UP000594979">
    <property type="component" value="Chromosome"/>
</dbReference>
<proteinExistence type="predicted"/>
<name>A0A269ZGA1_9MICO</name>
<dbReference type="Pfam" id="PF00294">
    <property type="entry name" value="PfkB"/>
    <property type="match status" value="1"/>
</dbReference>
<dbReference type="InterPro" id="IPR029056">
    <property type="entry name" value="Ribokinase-like"/>
</dbReference>
<reference evidence="4 6" key="2">
    <citation type="submission" date="2020-12" db="EMBL/GenBank/DDBJ databases">
        <title>FDA dAtabase for Regulatory Grade micrObial Sequences (FDA-ARGOS): Supporting development and validation of Infectious Disease Dx tests.</title>
        <authorList>
            <person name="Sproer C."/>
            <person name="Gronow S."/>
            <person name="Severitt S."/>
            <person name="Schroder I."/>
            <person name="Tallon L."/>
            <person name="Sadzewicz L."/>
            <person name="Zhao X."/>
            <person name="Boylan J."/>
            <person name="Ott S."/>
            <person name="Bowen H."/>
            <person name="Vavikolanu K."/>
            <person name="Mehta A."/>
            <person name="Aluvathingal J."/>
            <person name="Nadendla S."/>
            <person name="Lowell S."/>
            <person name="Myers T."/>
            <person name="Yan Y."/>
            <person name="Sichtig H."/>
        </authorList>
    </citation>
    <scope>NUCLEOTIDE SEQUENCE [LARGE SCALE GENOMIC DNA]</scope>
    <source>
        <strain evidence="4 6">FDAARGOS_902</strain>
    </source>
</reference>
<gene>
    <name evidence="3" type="ORF">B8X04_02535</name>
    <name evidence="4" type="ORF">I6G59_02800</name>
</gene>
<dbReference type="InterPro" id="IPR011611">
    <property type="entry name" value="PfkB_dom"/>
</dbReference>
<feature type="domain" description="Carbohydrate kinase PfkB" evidence="2">
    <location>
        <begin position="25"/>
        <end position="287"/>
    </location>
</feature>
<accession>A0A269ZGA1</accession>
<evidence type="ECO:0000313" key="3">
    <source>
        <dbReference type="EMBL" id="PAK96803.1"/>
    </source>
</evidence>
<dbReference type="GeneID" id="99774358"/>
<dbReference type="GO" id="GO:0008443">
    <property type="term" value="F:phosphofructokinase activity"/>
    <property type="evidence" value="ECO:0007669"/>
    <property type="project" value="TreeGrafter"/>
</dbReference>
<dbReference type="SUPFAM" id="SSF53613">
    <property type="entry name" value="Ribokinase-like"/>
    <property type="match status" value="1"/>
</dbReference>
<evidence type="ECO:0000313" key="4">
    <source>
        <dbReference type="EMBL" id="QPS34276.1"/>
    </source>
</evidence>
<evidence type="ECO:0000313" key="5">
    <source>
        <dbReference type="Proteomes" id="UP000216867"/>
    </source>
</evidence>
<dbReference type="Proteomes" id="UP000216867">
    <property type="component" value="Unassembled WGS sequence"/>
</dbReference>
<dbReference type="Gene3D" id="3.40.1190.20">
    <property type="match status" value="1"/>
</dbReference>
<dbReference type="GO" id="GO:0005829">
    <property type="term" value="C:cytosol"/>
    <property type="evidence" value="ECO:0007669"/>
    <property type="project" value="TreeGrafter"/>
</dbReference>
<evidence type="ECO:0000256" key="1">
    <source>
        <dbReference type="SAM" id="MobiDB-lite"/>
    </source>
</evidence>
<sequence length="378" mass="38705">MTVGTARADTDAPVVAVLTLSPALDLTVDVGELTLGRSHRVAPAAEVLGGKGVNVARVLAALGVPVVALGPVAREHWPEEASGEAGHSSVLTWDLTPTSAPLRRSIAVVEDSGRATLVNESGRPHTGEVWEAVRAGVRARLTEQGLRVLVISGSTPPDCPDDLVPGLIASAHAAGVEVVVDTSGPALLAAVRAGADWVKPNDDEIAALFARDGRPDRANAPGDLLADAGRLVDAGAGHVLLSLGAAGMVLIDDQGPRLRARLDETLHGNPTGAGDAAVAALAWARSERPPTEPVEGPTGQAPEAIPADPAAGSAPRSRTGTAGRLGEDEVRDILTRAVAVSAAAVLMPQAGQIPENWRDLRARVLTEDATTKRSGDRP</sequence>
<dbReference type="KEGG" id="bcau:I6G59_02800"/>
<dbReference type="PANTHER" id="PTHR46566:SF5">
    <property type="entry name" value="1-PHOSPHOFRUCTOKINASE"/>
    <property type="match status" value="1"/>
</dbReference>
<feature type="region of interest" description="Disordered" evidence="1">
    <location>
        <begin position="287"/>
        <end position="327"/>
    </location>
</feature>
<dbReference type="EMBL" id="CP065682">
    <property type="protein sequence ID" value="QPS34276.1"/>
    <property type="molecule type" value="Genomic_DNA"/>
</dbReference>
<dbReference type="RefSeq" id="WP_095375348.1">
    <property type="nucleotide sequence ID" value="NZ_CP065629.1"/>
</dbReference>
<evidence type="ECO:0000259" key="2">
    <source>
        <dbReference type="Pfam" id="PF00294"/>
    </source>
</evidence>
<protein>
    <recommendedName>
        <fullName evidence="2">Carbohydrate kinase PfkB domain-containing protein</fullName>
    </recommendedName>
</protein>
<evidence type="ECO:0000313" key="6">
    <source>
        <dbReference type="Proteomes" id="UP000594979"/>
    </source>
</evidence>
<dbReference type="AlphaFoldDB" id="A0A269ZGA1"/>
<reference evidence="3 5" key="1">
    <citation type="submission" date="2017-04" db="EMBL/GenBank/DDBJ databases">
        <title>Kefir bacterial isolates.</title>
        <authorList>
            <person name="Kim Y."/>
            <person name="Blasche S."/>
            <person name="Patil K.R."/>
        </authorList>
    </citation>
    <scope>NUCLEOTIDE SEQUENCE [LARGE SCALE GENOMIC DNA]</scope>
    <source>
        <strain evidence="3 5">OG2</strain>
    </source>
</reference>